<evidence type="ECO:0000256" key="1">
    <source>
        <dbReference type="ARBA" id="ARBA00022491"/>
    </source>
</evidence>
<dbReference type="NCBIfam" id="TIGR00331">
    <property type="entry name" value="hrcA"/>
    <property type="match status" value="1"/>
</dbReference>
<reference evidence="8 9" key="1">
    <citation type="submission" date="2018-08" db="EMBL/GenBank/DDBJ databases">
        <title>A genome reference for cultivated species of the human gut microbiota.</title>
        <authorList>
            <person name="Zou Y."/>
            <person name="Xue W."/>
            <person name="Luo G."/>
        </authorList>
    </citation>
    <scope>NUCLEOTIDE SEQUENCE [LARGE SCALE GENOMIC DNA]</scope>
    <source>
        <strain evidence="8 9">AF28-26</strain>
    </source>
</reference>
<organism evidence="8 9">
    <name type="scientific">[Clostridium] leptum</name>
    <dbReference type="NCBI Taxonomy" id="1535"/>
    <lineage>
        <taxon>Bacteria</taxon>
        <taxon>Bacillati</taxon>
        <taxon>Bacillota</taxon>
        <taxon>Clostridia</taxon>
        <taxon>Eubacteriales</taxon>
        <taxon>Oscillospiraceae</taxon>
        <taxon>Oscillospiraceae incertae sedis</taxon>
    </lineage>
</organism>
<feature type="domain" description="Heat-inducible transcription repressor HrcA C-terminal" evidence="6">
    <location>
        <begin position="107"/>
        <end position="322"/>
    </location>
</feature>
<dbReference type="GO" id="GO:0045892">
    <property type="term" value="P:negative regulation of DNA-templated transcription"/>
    <property type="evidence" value="ECO:0007669"/>
    <property type="project" value="UniProtKB-UniRule"/>
</dbReference>
<evidence type="ECO:0000256" key="2">
    <source>
        <dbReference type="ARBA" id="ARBA00023015"/>
    </source>
</evidence>
<evidence type="ECO:0000256" key="3">
    <source>
        <dbReference type="ARBA" id="ARBA00023016"/>
    </source>
</evidence>
<dbReference type="EMBL" id="QRTC01000010">
    <property type="protein sequence ID" value="RGQ42765.1"/>
    <property type="molecule type" value="Genomic_DNA"/>
</dbReference>
<evidence type="ECO:0000256" key="5">
    <source>
        <dbReference type="HAMAP-Rule" id="MF_00081"/>
    </source>
</evidence>
<accession>A0A412AZ35</accession>
<dbReference type="HAMAP" id="MF_00081">
    <property type="entry name" value="HrcA"/>
    <property type="match status" value="1"/>
</dbReference>
<dbReference type="Pfam" id="PF03444">
    <property type="entry name" value="WHD_HrcA"/>
    <property type="match status" value="1"/>
</dbReference>
<keyword evidence="1 5" id="KW-0678">Repressor</keyword>
<comment type="similarity">
    <text evidence="5">Belongs to the HrcA family.</text>
</comment>
<dbReference type="AlphaFoldDB" id="A0A412AZ35"/>
<dbReference type="InterPro" id="IPR005104">
    <property type="entry name" value="WHTH_HrcA_DNA-bd"/>
</dbReference>
<dbReference type="InterPro" id="IPR023120">
    <property type="entry name" value="WHTH_transcript_rep_HrcA_IDD"/>
</dbReference>
<dbReference type="Pfam" id="PF01628">
    <property type="entry name" value="HrcA"/>
    <property type="match status" value="1"/>
</dbReference>
<protein>
    <recommendedName>
        <fullName evidence="5">Heat-inducible transcription repressor HrcA</fullName>
    </recommendedName>
</protein>
<evidence type="ECO:0000259" key="6">
    <source>
        <dbReference type="Pfam" id="PF01628"/>
    </source>
</evidence>
<dbReference type="SUPFAM" id="SSF55781">
    <property type="entry name" value="GAF domain-like"/>
    <property type="match status" value="1"/>
</dbReference>
<dbReference type="PIRSF" id="PIRSF005485">
    <property type="entry name" value="HrcA"/>
    <property type="match status" value="1"/>
</dbReference>
<dbReference type="Gene3D" id="1.10.10.10">
    <property type="entry name" value="Winged helix-like DNA-binding domain superfamily/Winged helix DNA-binding domain"/>
    <property type="match status" value="1"/>
</dbReference>
<dbReference type="InterPro" id="IPR036390">
    <property type="entry name" value="WH_DNA-bd_sf"/>
</dbReference>
<dbReference type="PANTHER" id="PTHR34824">
    <property type="entry name" value="HEAT-INDUCIBLE TRANSCRIPTION REPRESSOR HRCA"/>
    <property type="match status" value="1"/>
</dbReference>
<keyword evidence="4 5" id="KW-0804">Transcription</keyword>
<dbReference type="InterPro" id="IPR036388">
    <property type="entry name" value="WH-like_DNA-bd_sf"/>
</dbReference>
<feature type="domain" description="Winged helix-turn-helix transcription repressor HrcA DNA-binding" evidence="7">
    <location>
        <begin position="4"/>
        <end position="73"/>
    </location>
</feature>
<dbReference type="Gene3D" id="3.30.390.60">
    <property type="entry name" value="Heat-inducible transcription repressor hrca homolog, domain 3"/>
    <property type="match status" value="1"/>
</dbReference>
<evidence type="ECO:0000259" key="7">
    <source>
        <dbReference type="Pfam" id="PF03444"/>
    </source>
</evidence>
<comment type="caution">
    <text evidence="8">The sequence shown here is derived from an EMBL/GenBank/DDBJ whole genome shotgun (WGS) entry which is preliminary data.</text>
</comment>
<dbReference type="PANTHER" id="PTHR34824:SF1">
    <property type="entry name" value="HEAT-INDUCIBLE TRANSCRIPTION REPRESSOR HRCA"/>
    <property type="match status" value="1"/>
</dbReference>
<comment type="function">
    <text evidence="5">Negative regulator of class I heat shock genes (grpE-dnaK-dnaJ and groELS operons). Prevents heat-shock induction of these operons.</text>
</comment>
<evidence type="ECO:0000313" key="8">
    <source>
        <dbReference type="EMBL" id="RGQ42765.1"/>
    </source>
</evidence>
<dbReference type="Proteomes" id="UP000284751">
    <property type="component" value="Unassembled WGS sequence"/>
</dbReference>
<proteinExistence type="inferred from homology"/>
<gene>
    <name evidence="5 8" type="primary">hrcA</name>
    <name evidence="8" type="ORF">DWY99_04215</name>
</gene>
<dbReference type="Gene3D" id="3.30.450.40">
    <property type="match status" value="1"/>
</dbReference>
<evidence type="ECO:0000256" key="4">
    <source>
        <dbReference type="ARBA" id="ARBA00023163"/>
    </source>
</evidence>
<evidence type="ECO:0000313" key="9">
    <source>
        <dbReference type="Proteomes" id="UP000284751"/>
    </source>
</evidence>
<dbReference type="SUPFAM" id="SSF46785">
    <property type="entry name" value="Winged helix' DNA-binding domain"/>
    <property type="match status" value="1"/>
</dbReference>
<dbReference type="InterPro" id="IPR021153">
    <property type="entry name" value="HrcA_C"/>
</dbReference>
<dbReference type="GO" id="GO:0003677">
    <property type="term" value="F:DNA binding"/>
    <property type="evidence" value="ECO:0007669"/>
    <property type="project" value="InterPro"/>
</dbReference>
<keyword evidence="3 5" id="KW-0346">Stress response</keyword>
<keyword evidence="2 5" id="KW-0805">Transcription regulation</keyword>
<name>A0A412AZ35_9FIRM</name>
<dbReference type="InterPro" id="IPR002571">
    <property type="entry name" value="HrcA"/>
</dbReference>
<sequence>MELGARKLKILQAVIEAYIQTGEPVGSKALCELLDVSVSSATIRNEMASLSELGLLEQPHTSAGRIPTQFGYRLYINELMKPKPLSDEEMRYIDGYLSEYADDPDLLLEKAAEMLAEMTKYAAISTTPTNRDATIQRIQLVQTGPHTAMLVLTTSTGTVKSKLFRTNYLLNSDILRMFSNVLNEKMGSVHLLNVTPDFIKSTAFSIGELSLMMAPVFVALGQACREVLKTNVLLEGRTNLLYLPEYEVDSVKRLLHFLEQRGELAKLVGAQKEKLGVLIGGESNQPEMIDTSVVLVWYSMGRQTRGTLGVIGPTRMDYPKIVSNLQYLAQSVGGMLSEIMDVGV</sequence>
<dbReference type="InterPro" id="IPR029016">
    <property type="entry name" value="GAF-like_dom_sf"/>
</dbReference>